<evidence type="ECO:0000313" key="1">
    <source>
        <dbReference type="EMBL" id="KKQ66413.1"/>
    </source>
</evidence>
<dbReference type="InterPro" id="IPR027417">
    <property type="entry name" value="P-loop_NTPase"/>
</dbReference>
<proteinExistence type="predicted"/>
<dbReference type="PANTHER" id="PTHR11669:SF8">
    <property type="entry name" value="DNA POLYMERASE III SUBUNIT DELTA"/>
    <property type="match status" value="1"/>
</dbReference>
<evidence type="ECO:0000313" key="2">
    <source>
        <dbReference type="Proteomes" id="UP000034235"/>
    </source>
</evidence>
<dbReference type="SUPFAM" id="SSF52540">
    <property type="entry name" value="P-loop containing nucleoside triphosphate hydrolases"/>
    <property type="match status" value="1"/>
</dbReference>
<accession>A0A0G0JFG4</accession>
<dbReference type="Gene3D" id="3.40.50.300">
    <property type="entry name" value="P-loop containing nucleotide triphosphate hydrolases"/>
    <property type="match status" value="1"/>
</dbReference>
<dbReference type="PANTHER" id="PTHR11669">
    <property type="entry name" value="REPLICATION FACTOR C / DNA POLYMERASE III GAMMA-TAU SUBUNIT"/>
    <property type="match status" value="1"/>
</dbReference>
<organism evidence="1 2">
    <name type="scientific">Candidatus Daviesbacteria bacterium GW2011_GWA2_38_24</name>
    <dbReference type="NCBI Taxonomy" id="1618422"/>
    <lineage>
        <taxon>Bacteria</taxon>
        <taxon>Candidatus Daviesiibacteriota</taxon>
    </lineage>
</organism>
<name>A0A0G0JFG4_9BACT</name>
<comment type="caution">
    <text evidence="1">The sequence shown here is derived from an EMBL/GenBank/DDBJ whole genome shotgun (WGS) entry which is preliminary data.</text>
</comment>
<sequence>MLAQILIDPNLETRKLSIYSELESCGFLNTHPDLLILEDTEKLGIDQVKKIINFLSIKPFSAIRKAVGIISAHNLSADGQNALLKTLEEPPGDPIILLGVKSDANLLPTIISRCQIKTLNKQSQVEDAEGIEKLFSLPIEQKFQFIEDLKEKEEFLTALINYFHQNLEKESGNLEFINSLLEAEQWRESNVNIRAILEYLMLKLG</sequence>
<dbReference type="Pfam" id="PF13177">
    <property type="entry name" value="DNA_pol3_delta2"/>
    <property type="match status" value="1"/>
</dbReference>
<protein>
    <submittedName>
        <fullName evidence="1">Polymerase III, delta prime subunit protein</fullName>
    </submittedName>
</protein>
<gene>
    <name evidence="1" type="ORF">US86_C0005G0024</name>
</gene>
<dbReference type="Proteomes" id="UP000034235">
    <property type="component" value="Unassembled WGS sequence"/>
</dbReference>
<dbReference type="AlphaFoldDB" id="A0A0G0JFG4"/>
<dbReference type="EMBL" id="LBUP01000005">
    <property type="protein sequence ID" value="KKQ66413.1"/>
    <property type="molecule type" value="Genomic_DNA"/>
</dbReference>
<dbReference type="GO" id="GO:0006261">
    <property type="term" value="P:DNA-templated DNA replication"/>
    <property type="evidence" value="ECO:0007669"/>
    <property type="project" value="TreeGrafter"/>
</dbReference>
<reference evidence="1 2" key="1">
    <citation type="journal article" date="2015" name="Nature">
        <title>rRNA introns, odd ribosomes, and small enigmatic genomes across a large radiation of phyla.</title>
        <authorList>
            <person name="Brown C.T."/>
            <person name="Hug L.A."/>
            <person name="Thomas B.C."/>
            <person name="Sharon I."/>
            <person name="Castelle C.J."/>
            <person name="Singh A."/>
            <person name="Wilkins M.J."/>
            <person name="Williams K.H."/>
            <person name="Banfield J.F."/>
        </authorList>
    </citation>
    <scope>NUCLEOTIDE SEQUENCE [LARGE SCALE GENOMIC DNA]</scope>
</reference>
<dbReference type="InterPro" id="IPR050238">
    <property type="entry name" value="DNA_Rep/Repair_Clamp_Loader"/>
</dbReference>